<evidence type="ECO:0000256" key="1">
    <source>
        <dbReference type="ARBA" id="ARBA00001974"/>
    </source>
</evidence>
<evidence type="ECO:0000259" key="6">
    <source>
        <dbReference type="PROSITE" id="PS51387"/>
    </source>
</evidence>
<organism evidence="7 8">
    <name type="scientific">Planotetraspora kaengkrachanensis</name>
    <dbReference type="NCBI Taxonomy" id="575193"/>
    <lineage>
        <taxon>Bacteria</taxon>
        <taxon>Bacillati</taxon>
        <taxon>Actinomycetota</taxon>
        <taxon>Actinomycetes</taxon>
        <taxon>Streptosporangiales</taxon>
        <taxon>Streptosporangiaceae</taxon>
        <taxon>Planotetraspora</taxon>
    </lineage>
</organism>
<dbReference type="InterPro" id="IPR016166">
    <property type="entry name" value="FAD-bd_PCMH"/>
</dbReference>
<dbReference type="AlphaFoldDB" id="A0A8J3M3G0"/>
<dbReference type="PROSITE" id="PS51387">
    <property type="entry name" value="FAD_PCMH"/>
    <property type="match status" value="1"/>
</dbReference>
<dbReference type="SUPFAM" id="SSF56176">
    <property type="entry name" value="FAD-binding/transporter-associated domain-like"/>
    <property type="match status" value="1"/>
</dbReference>
<dbReference type="Proteomes" id="UP000630097">
    <property type="component" value="Unassembled WGS sequence"/>
</dbReference>
<keyword evidence="4" id="KW-0274">FAD</keyword>
<protein>
    <submittedName>
        <fullName evidence="7">FAD-linked oxidase</fullName>
    </submittedName>
</protein>
<dbReference type="EMBL" id="BONV01000005">
    <property type="protein sequence ID" value="GIG78699.1"/>
    <property type="molecule type" value="Genomic_DNA"/>
</dbReference>
<dbReference type="GO" id="GO:0071949">
    <property type="term" value="F:FAD binding"/>
    <property type="evidence" value="ECO:0007669"/>
    <property type="project" value="InterPro"/>
</dbReference>
<sequence length="446" mass="46454">MSSALETLRRDFGGDIVEPGGTEYASASRSVLASGSPAYVLRPKSVGDVRAGVRFAAGAGLPLSVRGGGHAFAGFGTNDGGVVIDLSMLAKVEIIDHERHLVRIGGGATWGDVAAALAQHGLAISSGDTKSVGVGGLTLTGGIGWKVRKYGLALDNMVTAEVVTAGGTVEQASSENNPELFWAIRGGGGNFGIVTAFEFVAHPTTDVFHGKIAFPASEAATVLQGWADHLRTAPEELTSTADFANPFAGGPEAPVEIHVAFDGDDPELAAEAIDPIRRLGTVIDDDIALKPYADTLVDGATPPPGIRFVPRSAFVDNESVPEVLQILAEAGASEGSPFISVRSVGGAVSRVPDDATAYAHRQAELMFVTTIAGPGPVVEAARPALEAIWERLAPHINGAYANFLASATEEDVAAIYPTETHKRLAAVKRRYDPANLFARNHNIRPQ</sequence>
<dbReference type="InterPro" id="IPR006094">
    <property type="entry name" value="Oxid_FAD_bind_N"/>
</dbReference>
<dbReference type="RefSeq" id="WP_203882175.1">
    <property type="nucleotide sequence ID" value="NZ_BAABHH010000007.1"/>
</dbReference>
<evidence type="ECO:0000256" key="5">
    <source>
        <dbReference type="ARBA" id="ARBA00023002"/>
    </source>
</evidence>
<dbReference type="GO" id="GO:0016491">
    <property type="term" value="F:oxidoreductase activity"/>
    <property type="evidence" value="ECO:0007669"/>
    <property type="project" value="UniProtKB-KW"/>
</dbReference>
<dbReference type="Pfam" id="PF01565">
    <property type="entry name" value="FAD_binding_4"/>
    <property type="match status" value="1"/>
</dbReference>
<comment type="caution">
    <text evidence="7">The sequence shown here is derived from an EMBL/GenBank/DDBJ whole genome shotgun (WGS) entry which is preliminary data.</text>
</comment>
<evidence type="ECO:0000313" key="8">
    <source>
        <dbReference type="Proteomes" id="UP000630097"/>
    </source>
</evidence>
<dbReference type="InterPro" id="IPR016164">
    <property type="entry name" value="FAD-linked_Oxase-like_C"/>
</dbReference>
<evidence type="ECO:0000256" key="2">
    <source>
        <dbReference type="ARBA" id="ARBA00005466"/>
    </source>
</evidence>
<keyword evidence="8" id="KW-1185">Reference proteome</keyword>
<dbReference type="Pfam" id="PF08031">
    <property type="entry name" value="BBE"/>
    <property type="match status" value="1"/>
</dbReference>
<evidence type="ECO:0000256" key="4">
    <source>
        <dbReference type="ARBA" id="ARBA00022827"/>
    </source>
</evidence>
<dbReference type="InterPro" id="IPR036318">
    <property type="entry name" value="FAD-bd_PCMH-like_sf"/>
</dbReference>
<name>A0A8J3M3G0_9ACTN</name>
<dbReference type="InterPro" id="IPR012951">
    <property type="entry name" value="BBE"/>
</dbReference>
<dbReference type="Gene3D" id="3.30.465.10">
    <property type="match status" value="1"/>
</dbReference>
<dbReference type="Gene3D" id="3.40.462.20">
    <property type="match status" value="1"/>
</dbReference>
<dbReference type="InterPro" id="IPR016169">
    <property type="entry name" value="FAD-bd_PCMH_sub2"/>
</dbReference>
<evidence type="ECO:0000313" key="7">
    <source>
        <dbReference type="EMBL" id="GIG78699.1"/>
    </source>
</evidence>
<evidence type="ECO:0000256" key="3">
    <source>
        <dbReference type="ARBA" id="ARBA00022630"/>
    </source>
</evidence>
<comment type="cofactor">
    <cofactor evidence="1">
        <name>FAD</name>
        <dbReference type="ChEBI" id="CHEBI:57692"/>
    </cofactor>
</comment>
<dbReference type="InterPro" id="IPR050416">
    <property type="entry name" value="FAD-linked_Oxidoreductase"/>
</dbReference>
<keyword evidence="3" id="KW-0285">Flavoprotein</keyword>
<comment type="similarity">
    <text evidence="2">Belongs to the oxygen-dependent FAD-linked oxidoreductase family.</text>
</comment>
<gene>
    <name evidence="7" type="ORF">Pka01_18260</name>
</gene>
<dbReference type="PANTHER" id="PTHR42973">
    <property type="entry name" value="BINDING OXIDOREDUCTASE, PUTATIVE (AFU_ORTHOLOGUE AFUA_1G17690)-RELATED"/>
    <property type="match status" value="1"/>
</dbReference>
<dbReference type="PROSITE" id="PS00862">
    <property type="entry name" value="OX2_COVAL_FAD"/>
    <property type="match status" value="1"/>
</dbReference>
<proteinExistence type="inferred from homology"/>
<accession>A0A8J3M3G0</accession>
<dbReference type="InterPro" id="IPR006093">
    <property type="entry name" value="Oxy_OxRdtase_FAD_BS"/>
</dbReference>
<reference evidence="7 8" key="1">
    <citation type="submission" date="2021-01" db="EMBL/GenBank/DDBJ databases">
        <title>Whole genome shotgun sequence of Planotetraspora kaengkrachanensis NBRC 104272.</title>
        <authorList>
            <person name="Komaki H."/>
            <person name="Tamura T."/>
        </authorList>
    </citation>
    <scope>NUCLEOTIDE SEQUENCE [LARGE SCALE GENOMIC DNA]</scope>
    <source>
        <strain evidence="7 8">NBRC 104272</strain>
    </source>
</reference>
<keyword evidence="5" id="KW-0560">Oxidoreductase</keyword>
<dbReference type="Gene3D" id="3.30.43.10">
    <property type="entry name" value="Uridine Diphospho-n-acetylenolpyruvylglucosamine Reductase, domain 2"/>
    <property type="match status" value="1"/>
</dbReference>
<dbReference type="PANTHER" id="PTHR42973:SF39">
    <property type="entry name" value="FAD-BINDING PCMH-TYPE DOMAIN-CONTAINING PROTEIN"/>
    <property type="match status" value="1"/>
</dbReference>
<feature type="domain" description="FAD-binding PCMH-type" evidence="6">
    <location>
        <begin position="33"/>
        <end position="204"/>
    </location>
</feature>
<dbReference type="SUPFAM" id="SSF55103">
    <property type="entry name" value="FAD-linked oxidases, C-terminal domain"/>
    <property type="match status" value="1"/>
</dbReference>
<dbReference type="InterPro" id="IPR016167">
    <property type="entry name" value="FAD-bd_PCMH_sub1"/>
</dbReference>